<organism evidence="1 2">
    <name type="scientific">Salipaludibacillus aurantiacus</name>
    <dbReference type="NCBI Taxonomy" id="1601833"/>
    <lineage>
        <taxon>Bacteria</taxon>
        <taxon>Bacillati</taxon>
        <taxon>Bacillota</taxon>
        <taxon>Bacilli</taxon>
        <taxon>Bacillales</taxon>
        <taxon>Bacillaceae</taxon>
    </lineage>
</organism>
<reference evidence="2" key="1">
    <citation type="submission" date="2016-10" db="EMBL/GenBank/DDBJ databases">
        <authorList>
            <person name="Varghese N."/>
            <person name="Submissions S."/>
        </authorList>
    </citation>
    <scope>NUCLEOTIDE SEQUENCE [LARGE SCALE GENOMIC DNA]</scope>
    <source>
        <strain evidence="2">S9</strain>
    </source>
</reference>
<accession>A0A1H9NYJ1</accession>
<name>A0A1H9NYJ1_9BACI</name>
<keyword evidence="2" id="KW-1185">Reference proteome</keyword>
<protein>
    <recommendedName>
        <fullName evidence="3">Threonine dehydratase</fullName>
    </recommendedName>
</protein>
<dbReference type="AlphaFoldDB" id="A0A1H9NYJ1"/>
<evidence type="ECO:0000313" key="2">
    <source>
        <dbReference type="Proteomes" id="UP000198571"/>
    </source>
</evidence>
<gene>
    <name evidence="1" type="ORF">SAMN05518684_10165</name>
</gene>
<sequence>MRMQLIAKDSAIPCEVTADADNGIYTIRKNDTSGEVFNDLTSLISWVQEYWGPDQFVAHSQYNELLAKLSDLEKDDL</sequence>
<dbReference type="RefSeq" id="WP_093047021.1">
    <property type="nucleotide sequence ID" value="NZ_FOGT01000001.1"/>
</dbReference>
<dbReference type="EMBL" id="FOGT01000001">
    <property type="protein sequence ID" value="SER40998.1"/>
    <property type="molecule type" value="Genomic_DNA"/>
</dbReference>
<proteinExistence type="predicted"/>
<evidence type="ECO:0000313" key="1">
    <source>
        <dbReference type="EMBL" id="SER40998.1"/>
    </source>
</evidence>
<dbReference type="Proteomes" id="UP000198571">
    <property type="component" value="Unassembled WGS sequence"/>
</dbReference>
<evidence type="ECO:0008006" key="3">
    <source>
        <dbReference type="Google" id="ProtNLM"/>
    </source>
</evidence>
<dbReference type="OrthoDB" id="2691866at2"/>